<reference evidence="2" key="1">
    <citation type="submission" date="2021-01" db="EMBL/GenBank/DDBJ databases">
        <authorList>
            <person name="Kaushik A."/>
        </authorList>
    </citation>
    <scope>NUCLEOTIDE SEQUENCE</scope>
    <source>
        <strain evidence="2">AG5</strain>
    </source>
</reference>
<evidence type="ECO:0000313" key="2">
    <source>
        <dbReference type="EMBL" id="CAE7140813.1"/>
    </source>
</evidence>
<dbReference type="InterPro" id="IPR036047">
    <property type="entry name" value="F-box-like_dom_sf"/>
</dbReference>
<dbReference type="AlphaFoldDB" id="A0A8H3DZV5"/>
<organism evidence="2 3">
    <name type="scientific">Rhizoctonia solani</name>
    <dbReference type="NCBI Taxonomy" id="456999"/>
    <lineage>
        <taxon>Eukaryota</taxon>
        <taxon>Fungi</taxon>
        <taxon>Dikarya</taxon>
        <taxon>Basidiomycota</taxon>
        <taxon>Agaricomycotina</taxon>
        <taxon>Agaricomycetes</taxon>
        <taxon>Cantharellales</taxon>
        <taxon>Ceratobasidiaceae</taxon>
        <taxon>Rhizoctonia</taxon>
    </lineage>
</organism>
<evidence type="ECO:0000259" key="1">
    <source>
        <dbReference type="PROSITE" id="PS50181"/>
    </source>
</evidence>
<dbReference type="EMBL" id="CAJNJQ010001508">
    <property type="protein sequence ID" value="CAE7140813.1"/>
    <property type="molecule type" value="Genomic_DNA"/>
</dbReference>
<evidence type="ECO:0000313" key="3">
    <source>
        <dbReference type="Proteomes" id="UP000663827"/>
    </source>
</evidence>
<accession>A0A8H3DZV5</accession>
<gene>
    <name evidence="2" type="ORF">RDB_LOCUS75033</name>
</gene>
<proteinExistence type="predicted"/>
<comment type="caution">
    <text evidence="2">The sequence shown here is derived from an EMBL/GenBank/DDBJ whole genome shotgun (WGS) entry which is preliminary data.</text>
</comment>
<dbReference type="PROSITE" id="PS50181">
    <property type="entry name" value="FBOX"/>
    <property type="match status" value="1"/>
</dbReference>
<dbReference type="Pfam" id="PF12937">
    <property type="entry name" value="F-box-like"/>
    <property type="match status" value="1"/>
</dbReference>
<name>A0A8H3DZV5_9AGAM</name>
<dbReference type="Proteomes" id="UP000663827">
    <property type="component" value="Unassembled WGS sequence"/>
</dbReference>
<dbReference type="SUPFAM" id="SSF81383">
    <property type="entry name" value="F-box domain"/>
    <property type="match status" value="1"/>
</dbReference>
<dbReference type="CDD" id="cd09917">
    <property type="entry name" value="F-box_SF"/>
    <property type="match status" value="1"/>
</dbReference>
<dbReference type="InterPro" id="IPR001810">
    <property type="entry name" value="F-box_dom"/>
</dbReference>
<protein>
    <recommendedName>
        <fullName evidence="1">F-box domain-containing protein</fullName>
    </recommendedName>
</protein>
<sequence>MGTRGYLFYHYGGRYYRRYLSCDAYPSGHGQELVNAIPRDPSAFKDWVEKKIIMLENTEGSDEEVVHPDIGETDNDELGFEVTDYADLSVGGYIEWTYVIDLDNYRLVVNDIIHFHLDNLPLYLDDFPFDDISYVRRGKRWPTPDFDKVACQRDYDALQPIVVPASEWGAPIWDELSVSQQFSIEITHQLLRKMSGIFKYAYAPSVRTQIGAFCWNVLCASIPALPFFRENYFKEMNLSPRTLVSGHHHYIDIRPAYKRMHSITCDGSSDSRSSDSSPLKYFWVRGCLVTFCTHLDESIYIAHEVEQMVQKMRLDGHTECVGIILSSQRELVVVAVDGLEVRHSPVLRIRTVAKGPGRASEGHLILTHLLSPPATTSSLPWRKTQPRRSPPASSSLISNLPHEILQIIIGHLDMQAYLALCRVSRSIRLVCVANPRLGPYTVLGKVPEFETIFAARGVDDDKLKMVDVQWCRARHIFSDSFWTFQEMSSKEFDEMIVANSKGAEKA</sequence>
<feature type="domain" description="F-box" evidence="1">
    <location>
        <begin position="394"/>
        <end position="430"/>
    </location>
</feature>